<gene>
    <name evidence="1" type="ORF">H8K47_00755</name>
</gene>
<dbReference type="EMBL" id="JACOGG010000001">
    <property type="protein sequence ID" value="MBC3933876.1"/>
    <property type="molecule type" value="Genomic_DNA"/>
</dbReference>
<accession>A0A923KYT9</accession>
<organism evidence="1 2">
    <name type="scientific">Undibacterium rugosum</name>
    <dbReference type="NCBI Taxonomy" id="2762291"/>
    <lineage>
        <taxon>Bacteria</taxon>
        <taxon>Pseudomonadati</taxon>
        <taxon>Pseudomonadota</taxon>
        <taxon>Betaproteobacteria</taxon>
        <taxon>Burkholderiales</taxon>
        <taxon>Oxalobacteraceae</taxon>
        <taxon>Undibacterium</taxon>
    </lineage>
</organism>
<name>A0A923KYT9_9BURK</name>
<comment type="caution">
    <text evidence="1">The sequence shown here is derived from an EMBL/GenBank/DDBJ whole genome shotgun (WGS) entry which is preliminary data.</text>
</comment>
<reference evidence="1" key="1">
    <citation type="submission" date="2020-08" db="EMBL/GenBank/DDBJ databases">
        <title>Novel species isolated from subtropical streams in China.</title>
        <authorList>
            <person name="Lu H."/>
        </authorList>
    </citation>
    <scope>NUCLEOTIDE SEQUENCE</scope>
    <source>
        <strain evidence="1">CY7W</strain>
    </source>
</reference>
<protein>
    <submittedName>
        <fullName evidence="1">Uncharacterized protein</fullName>
    </submittedName>
</protein>
<evidence type="ECO:0000313" key="2">
    <source>
        <dbReference type="Proteomes" id="UP000612361"/>
    </source>
</evidence>
<keyword evidence="2" id="KW-1185">Reference proteome</keyword>
<dbReference type="AlphaFoldDB" id="A0A923KYT9"/>
<evidence type="ECO:0000313" key="1">
    <source>
        <dbReference type="EMBL" id="MBC3933876.1"/>
    </source>
</evidence>
<dbReference type="Proteomes" id="UP000612361">
    <property type="component" value="Unassembled WGS sequence"/>
</dbReference>
<sequence>MSHILAAILEYVRIRPNACDTTEGIHNWWIDWKGEIESTILTQRALEHLEANGDMQRVTLGGRTLWRLNKGDSEH</sequence>
<dbReference type="RefSeq" id="WP_186879516.1">
    <property type="nucleotide sequence ID" value="NZ_JACOGG010000001.1"/>
</dbReference>
<proteinExistence type="predicted"/>